<dbReference type="Proteomes" id="UP000624244">
    <property type="component" value="Unassembled WGS sequence"/>
</dbReference>
<accession>A0A8H6DUT3</accession>
<dbReference type="EMBL" id="WNKQ01000014">
    <property type="protein sequence ID" value="KAF5847245.1"/>
    <property type="molecule type" value="Genomic_DNA"/>
</dbReference>
<feature type="compositionally biased region" description="Basic and acidic residues" evidence="1">
    <location>
        <begin position="125"/>
        <end position="142"/>
    </location>
</feature>
<evidence type="ECO:0000256" key="1">
    <source>
        <dbReference type="SAM" id="MobiDB-lite"/>
    </source>
</evidence>
<feature type="region of interest" description="Disordered" evidence="1">
    <location>
        <begin position="125"/>
        <end position="175"/>
    </location>
</feature>
<dbReference type="AlphaFoldDB" id="A0A8H6DUT3"/>
<gene>
    <name evidence="2" type="ORF">GGP41_003545</name>
</gene>
<protein>
    <submittedName>
        <fullName evidence="2">Uncharacterized protein</fullName>
    </submittedName>
</protein>
<organism evidence="2 3">
    <name type="scientific">Cochliobolus sativus</name>
    <name type="common">Common root rot and spot blotch fungus</name>
    <name type="synonym">Bipolaris sorokiniana</name>
    <dbReference type="NCBI Taxonomy" id="45130"/>
    <lineage>
        <taxon>Eukaryota</taxon>
        <taxon>Fungi</taxon>
        <taxon>Dikarya</taxon>
        <taxon>Ascomycota</taxon>
        <taxon>Pezizomycotina</taxon>
        <taxon>Dothideomycetes</taxon>
        <taxon>Pleosporomycetidae</taxon>
        <taxon>Pleosporales</taxon>
        <taxon>Pleosporineae</taxon>
        <taxon>Pleosporaceae</taxon>
        <taxon>Bipolaris</taxon>
    </lineage>
</organism>
<comment type="caution">
    <text evidence="2">The sequence shown here is derived from an EMBL/GenBank/DDBJ whole genome shotgun (WGS) entry which is preliminary data.</text>
</comment>
<feature type="compositionally biased region" description="Polar residues" evidence="1">
    <location>
        <begin position="156"/>
        <end position="171"/>
    </location>
</feature>
<evidence type="ECO:0000313" key="3">
    <source>
        <dbReference type="Proteomes" id="UP000624244"/>
    </source>
</evidence>
<proteinExistence type="predicted"/>
<name>A0A8H6DUT3_COCSA</name>
<sequence>MQVFLPSARRISILKWYLQGIIGFQNSVVPRQKRKDEEKIITFDKNEDDLPLMVVVKSSNEEVELTSVHKFVLLEQTDGLCTPYNIHSKEVYHLSLYRDMTTSNCKRLAAWNQLACQYAYQAHKKPETGKTKRLHSARDMKKAVLPPNTHSENESDATSTEDMSENNTSYPSEMADVPSDIKKVSTFVPLENKELQAFADAAKKENEPFTQAQANAMIKEAQVAWSNAQHLNGHHVHLLSQGMREAGLTSVHAHLKAFVLEGSYQLTKISGHENVTVEKLSAIALQAEETVQRVLSYFE</sequence>
<evidence type="ECO:0000313" key="2">
    <source>
        <dbReference type="EMBL" id="KAF5847245.1"/>
    </source>
</evidence>
<reference evidence="2" key="1">
    <citation type="submission" date="2019-11" db="EMBL/GenBank/DDBJ databases">
        <title>Bipolaris sorokiniana Genome sequencing.</title>
        <authorList>
            <person name="Wang H."/>
        </authorList>
    </citation>
    <scope>NUCLEOTIDE SEQUENCE</scope>
</reference>